<dbReference type="Gene3D" id="1.25.10.10">
    <property type="entry name" value="Leucine-rich Repeat Variant"/>
    <property type="match status" value="1"/>
</dbReference>
<name>A0A5J4U3X6_9EUKA</name>
<dbReference type="AlphaFoldDB" id="A0A5J4U3X6"/>
<proteinExistence type="predicted"/>
<dbReference type="InterPro" id="IPR011989">
    <property type="entry name" value="ARM-like"/>
</dbReference>
<evidence type="ECO:0000313" key="3">
    <source>
        <dbReference type="Proteomes" id="UP000324800"/>
    </source>
</evidence>
<dbReference type="OrthoDB" id="201709at2759"/>
<organism evidence="2 3">
    <name type="scientific">Streblomastix strix</name>
    <dbReference type="NCBI Taxonomy" id="222440"/>
    <lineage>
        <taxon>Eukaryota</taxon>
        <taxon>Metamonada</taxon>
        <taxon>Preaxostyla</taxon>
        <taxon>Oxymonadida</taxon>
        <taxon>Streblomastigidae</taxon>
        <taxon>Streblomastix</taxon>
    </lineage>
</organism>
<evidence type="ECO:0000256" key="1">
    <source>
        <dbReference type="SAM" id="MobiDB-lite"/>
    </source>
</evidence>
<dbReference type="EMBL" id="SNRW01021749">
    <property type="protein sequence ID" value="KAA6364365.1"/>
    <property type="molecule type" value="Genomic_DNA"/>
</dbReference>
<evidence type="ECO:0000313" key="2">
    <source>
        <dbReference type="EMBL" id="KAA6364365.1"/>
    </source>
</evidence>
<feature type="non-terminal residue" evidence="2">
    <location>
        <position position="281"/>
    </location>
</feature>
<gene>
    <name evidence="2" type="ORF">EZS28_040108</name>
</gene>
<comment type="caution">
    <text evidence="2">The sequence shown here is derived from an EMBL/GenBank/DDBJ whole genome shotgun (WGS) entry which is preliminary data.</text>
</comment>
<reference evidence="2 3" key="1">
    <citation type="submission" date="2019-03" db="EMBL/GenBank/DDBJ databases">
        <title>Single cell metagenomics reveals metabolic interactions within the superorganism composed of flagellate Streblomastix strix and complex community of Bacteroidetes bacteria on its surface.</title>
        <authorList>
            <person name="Treitli S.C."/>
            <person name="Kolisko M."/>
            <person name="Husnik F."/>
            <person name="Keeling P."/>
            <person name="Hampl V."/>
        </authorList>
    </citation>
    <scope>NUCLEOTIDE SEQUENCE [LARGE SCALE GENOMIC DNA]</scope>
    <source>
        <strain evidence="2">ST1C</strain>
    </source>
</reference>
<feature type="region of interest" description="Disordered" evidence="1">
    <location>
        <begin position="1"/>
        <end position="21"/>
    </location>
</feature>
<sequence>MKNNNPEEETRRSFGSNVESAAVTAQIRSIKLELEALRREKDDIEMRLSEQIRILESRLRDEKEIREEAENKLKQSEETTIKEKKEKNELKIQLQTEKEQKKTILEREAEQKKITFEREKEQEYDLLKKLGENLKKTLIGTKDDDGRKRVIKSGVIEGFNNVDEVSLLLAEKKPFPGLIRLLKHADILIVKRATDSIVNILNSVPDTTPHSDPHPHFETIQECDGVNKIFELFHRDDASKDNKDTAMICLGNIFRAQEITDEVMRHEIISHLKTLINDSDT</sequence>
<accession>A0A5J4U3X6</accession>
<dbReference type="InterPro" id="IPR016024">
    <property type="entry name" value="ARM-type_fold"/>
</dbReference>
<dbReference type="Proteomes" id="UP000324800">
    <property type="component" value="Unassembled WGS sequence"/>
</dbReference>
<protein>
    <submittedName>
        <fullName evidence="2">Uncharacterized protein</fullName>
    </submittedName>
</protein>
<dbReference type="SUPFAM" id="SSF48371">
    <property type="entry name" value="ARM repeat"/>
    <property type="match status" value="1"/>
</dbReference>